<dbReference type="Pfam" id="PF00078">
    <property type="entry name" value="RVT_1"/>
    <property type="match status" value="1"/>
</dbReference>
<feature type="domain" description="Reverse transcriptase" evidence="1">
    <location>
        <begin position="119"/>
        <end position="250"/>
    </location>
</feature>
<dbReference type="Proteomes" id="UP000765509">
    <property type="component" value="Unassembled WGS sequence"/>
</dbReference>
<dbReference type="InterPro" id="IPR000477">
    <property type="entry name" value="RT_dom"/>
</dbReference>
<dbReference type="CDD" id="cd01647">
    <property type="entry name" value="RT_LTR"/>
    <property type="match status" value="1"/>
</dbReference>
<dbReference type="AlphaFoldDB" id="A0A9Q3GQR3"/>
<dbReference type="EMBL" id="AVOT02004176">
    <property type="protein sequence ID" value="MBW0475614.1"/>
    <property type="molecule type" value="Genomic_DNA"/>
</dbReference>
<evidence type="ECO:0000259" key="1">
    <source>
        <dbReference type="Pfam" id="PF00078"/>
    </source>
</evidence>
<dbReference type="PANTHER" id="PTHR24559">
    <property type="entry name" value="TRANSPOSON TY3-I GAG-POL POLYPROTEIN"/>
    <property type="match status" value="1"/>
</dbReference>
<dbReference type="Gene3D" id="3.30.70.270">
    <property type="match status" value="1"/>
</dbReference>
<dbReference type="SUPFAM" id="SSF56672">
    <property type="entry name" value="DNA/RNA polymerases"/>
    <property type="match status" value="1"/>
</dbReference>
<proteinExistence type="predicted"/>
<comment type="caution">
    <text evidence="2">The sequence shown here is derived from an EMBL/GenBank/DDBJ whole genome shotgun (WGS) entry which is preliminary data.</text>
</comment>
<evidence type="ECO:0000313" key="3">
    <source>
        <dbReference type="Proteomes" id="UP000765509"/>
    </source>
</evidence>
<dbReference type="InterPro" id="IPR043128">
    <property type="entry name" value="Rev_trsase/Diguanyl_cyclase"/>
</dbReference>
<organism evidence="2 3">
    <name type="scientific">Austropuccinia psidii MF-1</name>
    <dbReference type="NCBI Taxonomy" id="1389203"/>
    <lineage>
        <taxon>Eukaryota</taxon>
        <taxon>Fungi</taxon>
        <taxon>Dikarya</taxon>
        <taxon>Basidiomycota</taxon>
        <taxon>Pucciniomycotina</taxon>
        <taxon>Pucciniomycetes</taxon>
        <taxon>Pucciniales</taxon>
        <taxon>Sphaerophragmiaceae</taxon>
        <taxon>Austropuccinia</taxon>
    </lineage>
</organism>
<dbReference type="InterPro" id="IPR043502">
    <property type="entry name" value="DNA/RNA_pol_sf"/>
</dbReference>
<protein>
    <recommendedName>
        <fullName evidence="1">Reverse transcriptase domain-containing protein</fullName>
    </recommendedName>
</protein>
<keyword evidence="3" id="KW-1185">Reference proteome</keyword>
<name>A0A9Q3GQR3_9BASI</name>
<evidence type="ECO:0000313" key="2">
    <source>
        <dbReference type="EMBL" id="MBW0475614.1"/>
    </source>
</evidence>
<reference evidence="2" key="1">
    <citation type="submission" date="2021-03" db="EMBL/GenBank/DDBJ databases">
        <title>Draft genome sequence of rust myrtle Austropuccinia psidii MF-1, a brazilian biotype.</title>
        <authorList>
            <person name="Quecine M.C."/>
            <person name="Pachon D.M.R."/>
            <person name="Bonatelli M.L."/>
            <person name="Correr F.H."/>
            <person name="Franceschini L.M."/>
            <person name="Leite T.F."/>
            <person name="Margarido G.R.A."/>
            <person name="Almeida C.A."/>
            <person name="Ferrarezi J.A."/>
            <person name="Labate C.A."/>
        </authorList>
    </citation>
    <scope>NUCLEOTIDE SEQUENCE</scope>
    <source>
        <strain evidence="2">MF-1</strain>
    </source>
</reference>
<sequence length="261" mass="29622">MDLPPLSFHASLEEKWGEEEEPEDIETVLKVFPPAYHPYFDAFFKVKAEKAPPHRACDHHIKLEGLLPPVGVIYSLSNQQSETLQAYISDNVEKGFQWPSSFLIGVPVILVKKEDGGLCLFVDYCKLNSVTSKNWYPVPPMSQLLTIFIGSTIFFKTYLCGAYNLLIIKEGDEHLTSFRTKYGSYQYLVVPFGLTNAPASFQNLLNDIFADFLNIFAVVFLDDIMVFSSSEEEHVKHVAFFIQIMGDNHLFSKDSTCVFHA</sequence>
<dbReference type="InterPro" id="IPR053134">
    <property type="entry name" value="RNA-dir_DNA_polymerase"/>
</dbReference>
<dbReference type="Gene3D" id="3.10.10.10">
    <property type="entry name" value="HIV Type 1 Reverse Transcriptase, subunit A, domain 1"/>
    <property type="match status" value="1"/>
</dbReference>
<gene>
    <name evidence="2" type="ORF">O181_015329</name>
</gene>
<dbReference type="PANTHER" id="PTHR24559:SF440">
    <property type="entry name" value="RIBONUCLEASE H"/>
    <property type="match status" value="1"/>
</dbReference>
<accession>A0A9Q3GQR3</accession>
<dbReference type="OrthoDB" id="3250101at2759"/>